<feature type="transmembrane region" description="Helical" evidence="6">
    <location>
        <begin position="119"/>
        <end position="140"/>
    </location>
</feature>
<dbReference type="Pfam" id="PF01554">
    <property type="entry name" value="MatE"/>
    <property type="match status" value="1"/>
</dbReference>
<dbReference type="EMBL" id="JADIMT010000066">
    <property type="protein sequence ID" value="MBO8436362.1"/>
    <property type="molecule type" value="Genomic_DNA"/>
</dbReference>
<accession>A0A9D9E0B5</accession>
<evidence type="ECO:0000256" key="4">
    <source>
        <dbReference type="ARBA" id="ARBA00022989"/>
    </source>
</evidence>
<dbReference type="InterPro" id="IPR051327">
    <property type="entry name" value="MATE_MepA_subfamily"/>
</dbReference>
<keyword evidence="3 6" id="KW-0812">Transmembrane</keyword>
<dbReference type="GO" id="GO:0042910">
    <property type="term" value="F:xenobiotic transmembrane transporter activity"/>
    <property type="evidence" value="ECO:0007669"/>
    <property type="project" value="InterPro"/>
</dbReference>
<feature type="transmembrane region" description="Helical" evidence="6">
    <location>
        <begin position="61"/>
        <end position="86"/>
    </location>
</feature>
<evidence type="ECO:0000256" key="5">
    <source>
        <dbReference type="ARBA" id="ARBA00023136"/>
    </source>
</evidence>
<evidence type="ECO:0000256" key="3">
    <source>
        <dbReference type="ARBA" id="ARBA00022692"/>
    </source>
</evidence>
<evidence type="ECO:0000256" key="1">
    <source>
        <dbReference type="ARBA" id="ARBA00004651"/>
    </source>
</evidence>
<gene>
    <name evidence="7" type="ORF">IAA97_05240</name>
</gene>
<protein>
    <submittedName>
        <fullName evidence="7">Uncharacterized protein</fullName>
    </submittedName>
</protein>
<reference evidence="7" key="2">
    <citation type="journal article" date="2021" name="PeerJ">
        <title>Extensive microbial diversity within the chicken gut microbiome revealed by metagenomics and culture.</title>
        <authorList>
            <person name="Gilroy R."/>
            <person name="Ravi A."/>
            <person name="Getino M."/>
            <person name="Pursley I."/>
            <person name="Horton D.L."/>
            <person name="Alikhan N.F."/>
            <person name="Baker D."/>
            <person name="Gharbi K."/>
            <person name="Hall N."/>
            <person name="Watson M."/>
            <person name="Adriaenssens E.M."/>
            <person name="Foster-Nyarko E."/>
            <person name="Jarju S."/>
            <person name="Secka A."/>
            <person name="Antonio M."/>
            <person name="Oren A."/>
            <person name="Chaudhuri R.R."/>
            <person name="La Ragione R."/>
            <person name="Hildebrand F."/>
            <person name="Pallen M.J."/>
        </authorList>
    </citation>
    <scope>NUCLEOTIDE SEQUENCE</scope>
    <source>
        <strain evidence="7">7293</strain>
    </source>
</reference>
<dbReference type="Proteomes" id="UP000823615">
    <property type="component" value="Unassembled WGS sequence"/>
</dbReference>
<dbReference type="GO" id="GO:0005886">
    <property type="term" value="C:plasma membrane"/>
    <property type="evidence" value="ECO:0007669"/>
    <property type="project" value="UniProtKB-SubCell"/>
</dbReference>
<dbReference type="PANTHER" id="PTHR43823:SF3">
    <property type="entry name" value="MULTIDRUG EXPORT PROTEIN MEPA"/>
    <property type="match status" value="1"/>
</dbReference>
<keyword evidence="5 6" id="KW-0472">Membrane</keyword>
<keyword evidence="4 6" id="KW-1133">Transmembrane helix</keyword>
<evidence type="ECO:0000313" key="7">
    <source>
        <dbReference type="EMBL" id="MBO8436362.1"/>
    </source>
</evidence>
<proteinExistence type="predicted"/>
<comment type="subcellular location">
    <subcellularLocation>
        <location evidence="1">Cell membrane</location>
        <topology evidence="1">Multi-pass membrane protein</topology>
    </subcellularLocation>
</comment>
<dbReference type="GO" id="GO:0015297">
    <property type="term" value="F:antiporter activity"/>
    <property type="evidence" value="ECO:0007669"/>
    <property type="project" value="InterPro"/>
</dbReference>
<evidence type="ECO:0000256" key="6">
    <source>
        <dbReference type="SAM" id="Phobius"/>
    </source>
</evidence>
<dbReference type="PANTHER" id="PTHR43823">
    <property type="entry name" value="SPORULATION PROTEIN YKVU"/>
    <property type="match status" value="1"/>
</dbReference>
<feature type="transmembrane region" description="Helical" evidence="6">
    <location>
        <begin position="21"/>
        <end position="41"/>
    </location>
</feature>
<organism evidence="7 8">
    <name type="scientific">Candidatus Ornithospirochaeta stercoripullorum</name>
    <dbReference type="NCBI Taxonomy" id="2840899"/>
    <lineage>
        <taxon>Bacteria</taxon>
        <taxon>Pseudomonadati</taxon>
        <taxon>Spirochaetota</taxon>
        <taxon>Spirochaetia</taxon>
        <taxon>Spirochaetales</taxon>
        <taxon>Spirochaetaceae</taxon>
        <taxon>Spirochaetaceae incertae sedis</taxon>
        <taxon>Candidatus Ornithospirochaeta</taxon>
    </lineage>
</organism>
<keyword evidence="2" id="KW-1003">Cell membrane</keyword>
<evidence type="ECO:0000313" key="8">
    <source>
        <dbReference type="Proteomes" id="UP000823615"/>
    </source>
</evidence>
<evidence type="ECO:0000256" key="2">
    <source>
        <dbReference type="ARBA" id="ARBA00022475"/>
    </source>
</evidence>
<dbReference type="AlphaFoldDB" id="A0A9D9E0B5"/>
<name>A0A9D9E0B5_9SPIO</name>
<reference evidence="7" key="1">
    <citation type="submission" date="2020-10" db="EMBL/GenBank/DDBJ databases">
        <authorList>
            <person name="Gilroy R."/>
        </authorList>
    </citation>
    <scope>NUCLEOTIDE SEQUENCE</scope>
    <source>
        <strain evidence="7">7293</strain>
    </source>
</reference>
<dbReference type="InterPro" id="IPR002528">
    <property type="entry name" value="MATE_fam"/>
</dbReference>
<comment type="caution">
    <text evidence="7">The sequence shown here is derived from an EMBL/GenBank/DDBJ whole genome shotgun (WGS) entry which is preliminary data.</text>
</comment>
<sequence length="160" mass="17693">MALGYNWGAGKYGRARSIEKCCIVAALVICLASFCLIMFFPSQIVGLFAENGNTELIELSIRALTIFAFAYLFRWIGFSAQSFLLAIEKPAPATLISICIALVFPMILIFALSPMGLDGIWFNFVGTNILVAILSVIVVIKERKVLFRKDEVYATPDNIQ</sequence>
<feature type="transmembrane region" description="Helical" evidence="6">
    <location>
        <begin position="93"/>
        <end position="113"/>
    </location>
</feature>